<feature type="transmembrane region" description="Helical" evidence="5">
    <location>
        <begin position="116"/>
        <end position="137"/>
    </location>
</feature>
<evidence type="ECO:0008006" key="9">
    <source>
        <dbReference type="Google" id="ProtNLM"/>
    </source>
</evidence>
<keyword evidence="3 5" id="KW-1133">Transmembrane helix</keyword>
<sequence length="216" mass="23375">MFGLLLFPNVFWALCLNGLTLGANIAIGTTYGGIVTAAPYNWAQDSASYANCGQIVTAIIALPLLGHGSDRLVKWRAQRNGGIHEPENRILPLIIPLIVGVFSCVLYGLAAQNPTHYHWFIYIWVIAANIVAITYLLDSYPARAGPLLVIVCAMRGIMSFGVSYGIQPMIQAKGYDGAFGIFAALTAAFGMLGVPIFIWGKNIRALTGKWAKDKNE</sequence>
<dbReference type="PANTHER" id="PTHR23502:SF164">
    <property type="entry name" value="MAJOR FACILITATOR SUPERFAMILY (MFS) PROFILE DOMAIN-CONTAINING PROTEIN"/>
    <property type="match status" value="1"/>
</dbReference>
<dbReference type="Gene3D" id="1.20.1250.20">
    <property type="entry name" value="MFS general substrate transporter like domains"/>
    <property type="match status" value="1"/>
</dbReference>
<evidence type="ECO:0000256" key="3">
    <source>
        <dbReference type="ARBA" id="ARBA00022989"/>
    </source>
</evidence>
<accession>A0A9N8K4E5</accession>
<evidence type="ECO:0000256" key="1">
    <source>
        <dbReference type="ARBA" id="ARBA00004141"/>
    </source>
</evidence>
<protein>
    <recommendedName>
        <fullName evidence="9">MFS general substrate transporter</fullName>
    </recommendedName>
</protein>
<dbReference type="AlphaFoldDB" id="A0A9N8K4E5"/>
<dbReference type="OrthoDB" id="268400at2759"/>
<dbReference type="Proteomes" id="UP000714618">
    <property type="component" value="Unassembled WGS sequence"/>
</dbReference>
<dbReference type="GO" id="GO:0022857">
    <property type="term" value="F:transmembrane transporter activity"/>
    <property type="evidence" value="ECO:0007669"/>
    <property type="project" value="TreeGrafter"/>
</dbReference>
<keyword evidence="6" id="KW-0732">Signal</keyword>
<comment type="caution">
    <text evidence="7">The sequence shown here is derived from an EMBL/GenBank/DDBJ whole genome shotgun (WGS) entry which is preliminary data.</text>
</comment>
<proteinExistence type="predicted"/>
<dbReference type="SUPFAM" id="SSF103473">
    <property type="entry name" value="MFS general substrate transporter"/>
    <property type="match status" value="1"/>
</dbReference>
<evidence type="ECO:0000256" key="4">
    <source>
        <dbReference type="ARBA" id="ARBA00023136"/>
    </source>
</evidence>
<keyword evidence="2 5" id="KW-0812">Transmembrane</keyword>
<dbReference type="InterPro" id="IPR036259">
    <property type="entry name" value="MFS_trans_sf"/>
</dbReference>
<feature type="chain" id="PRO_5040347854" description="MFS general substrate transporter" evidence="6">
    <location>
        <begin position="23"/>
        <end position="216"/>
    </location>
</feature>
<feature type="signal peptide" evidence="6">
    <location>
        <begin position="1"/>
        <end position="22"/>
    </location>
</feature>
<dbReference type="GO" id="GO:0005886">
    <property type="term" value="C:plasma membrane"/>
    <property type="evidence" value="ECO:0007669"/>
    <property type="project" value="TreeGrafter"/>
</dbReference>
<organism evidence="7 8">
    <name type="scientific">Aureobasidium mustum</name>
    <dbReference type="NCBI Taxonomy" id="2773714"/>
    <lineage>
        <taxon>Eukaryota</taxon>
        <taxon>Fungi</taxon>
        <taxon>Dikarya</taxon>
        <taxon>Ascomycota</taxon>
        <taxon>Pezizomycotina</taxon>
        <taxon>Dothideomycetes</taxon>
        <taxon>Dothideomycetidae</taxon>
        <taxon>Dothideales</taxon>
        <taxon>Saccotheciaceae</taxon>
        <taxon>Aureobasidium</taxon>
    </lineage>
</organism>
<comment type="subcellular location">
    <subcellularLocation>
        <location evidence="1">Membrane</location>
        <topology evidence="1">Multi-pass membrane protein</topology>
    </subcellularLocation>
</comment>
<dbReference type="EMBL" id="CAIJEO010000012">
    <property type="protein sequence ID" value="CAD0100433.1"/>
    <property type="molecule type" value="Genomic_DNA"/>
</dbReference>
<feature type="transmembrane region" description="Helical" evidence="5">
    <location>
        <begin position="144"/>
        <end position="166"/>
    </location>
</feature>
<evidence type="ECO:0000256" key="6">
    <source>
        <dbReference type="SAM" id="SignalP"/>
    </source>
</evidence>
<keyword evidence="4 5" id="KW-0472">Membrane</keyword>
<dbReference type="PANTHER" id="PTHR23502">
    <property type="entry name" value="MAJOR FACILITATOR SUPERFAMILY"/>
    <property type="match status" value="1"/>
</dbReference>
<evidence type="ECO:0000256" key="5">
    <source>
        <dbReference type="SAM" id="Phobius"/>
    </source>
</evidence>
<reference evidence="7" key="1">
    <citation type="submission" date="2020-06" db="EMBL/GenBank/DDBJ databases">
        <authorList>
            <person name="Onetto C."/>
        </authorList>
    </citation>
    <scope>NUCLEOTIDE SEQUENCE</scope>
</reference>
<feature type="transmembrane region" description="Helical" evidence="5">
    <location>
        <begin position="46"/>
        <end position="69"/>
    </location>
</feature>
<evidence type="ECO:0000256" key="2">
    <source>
        <dbReference type="ARBA" id="ARBA00022692"/>
    </source>
</evidence>
<feature type="transmembrane region" description="Helical" evidence="5">
    <location>
        <begin position="90"/>
        <end position="110"/>
    </location>
</feature>
<feature type="transmembrane region" description="Helical" evidence="5">
    <location>
        <begin position="178"/>
        <end position="199"/>
    </location>
</feature>
<name>A0A9N8K4E5_9PEZI</name>
<keyword evidence="8" id="KW-1185">Reference proteome</keyword>
<evidence type="ECO:0000313" key="7">
    <source>
        <dbReference type="EMBL" id="CAD0100433.1"/>
    </source>
</evidence>
<gene>
    <name evidence="7" type="ORF">AWRI4233_LOCUS9258</name>
</gene>
<evidence type="ECO:0000313" key="8">
    <source>
        <dbReference type="Proteomes" id="UP000714618"/>
    </source>
</evidence>